<dbReference type="AlphaFoldDB" id="A0A922SWZ7"/>
<protein>
    <submittedName>
        <fullName evidence="2">Uncharacterized protein</fullName>
    </submittedName>
</protein>
<evidence type="ECO:0000256" key="1">
    <source>
        <dbReference type="SAM" id="MobiDB-lite"/>
    </source>
</evidence>
<dbReference type="EMBL" id="NRDI02000018">
    <property type="protein sequence ID" value="KAI1510012.1"/>
    <property type="molecule type" value="Genomic_DNA"/>
</dbReference>
<dbReference type="OrthoDB" id="3788377at2759"/>
<keyword evidence="3" id="KW-1185">Reference proteome</keyword>
<sequence>MPSSPSISSVHQAAASQLDKKAVHGYRQTMYRDGAGCQIAESRRHSDMARKARSSTQAYVDFVLYPSDDLPVSPRSYSGETLHQHPAPRRRTADPIPGLHMTSAKHLSKARPKPVIVQQTTQSSRTLSDKTKASLQTASGSRPPPKPRSARLPTPELSDLDEPLFCDCGVAGHIFKCCTSCGKEIDL</sequence>
<feature type="compositionally biased region" description="Polar residues" evidence="1">
    <location>
        <begin position="117"/>
        <end position="126"/>
    </location>
</feature>
<name>A0A922SWZ7_9PLEO</name>
<accession>A0A922SWZ7</accession>
<organism evidence="2 3">
    <name type="scientific">Pyrenophora tritici-repentis</name>
    <dbReference type="NCBI Taxonomy" id="45151"/>
    <lineage>
        <taxon>Eukaryota</taxon>
        <taxon>Fungi</taxon>
        <taxon>Dikarya</taxon>
        <taxon>Ascomycota</taxon>
        <taxon>Pezizomycotina</taxon>
        <taxon>Dothideomycetes</taxon>
        <taxon>Pleosporomycetidae</taxon>
        <taxon>Pleosporales</taxon>
        <taxon>Pleosporineae</taxon>
        <taxon>Pleosporaceae</taxon>
        <taxon>Pyrenophora</taxon>
    </lineage>
</organism>
<evidence type="ECO:0000313" key="3">
    <source>
        <dbReference type="Proteomes" id="UP000249757"/>
    </source>
</evidence>
<dbReference type="Proteomes" id="UP000249757">
    <property type="component" value="Unassembled WGS sequence"/>
</dbReference>
<proteinExistence type="predicted"/>
<reference evidence="3" key="1">
    <citation type="journal article" date="2022" name="Microb. Genom.">
        <title>A global pangenome for the wheat fungal pathogen Pyrenophora tritici-repentis and prediction of effector protein structural homology.</title>
        <authorList>
            <person name="Moolhuijzen P.M."/>
            <person name="See P.T."/>
            <person name="Shi G."/>
            <person name="Powell H.R."/>
            <person name="Cockram J."/>
            <person name="Jorgensen L.N."/>
            <person name="Benslimane H."/>
            <person name="Strelkov S.E."/>
            <person name="Turner J."/>
            <person name="Liu Z."/>
            <person name="Moffat C.S."/>
        </authorList>
    </citation>
    <scope>NUCLEOTIDE SEQUENCE [LARGE SCALE GENOMIC DNA]</scope>
</reference>
<dbReference type="OMA" id="LKEAPFC"/>
<gene>
    <name evidence="2" type="ORF">Ptr86124_011050</name>
</gene>
<evidence type="ECO:0000313" key="2">
    <source>
        <dbReference type="EMBL" id="KAI1510012.1"/>
    </source>
</evidence>
<comment type="caution">
    <text evidence="2">The sequence shown here is derived from an EMBL/GenBank/DDBJ whole genome shotgun (WGS) entry which is preliminary data.</text>
</comment>
<feature type="region of interest" description="Disordered" evidence="1">
    <location>
        <begin position="74"/>
        <end position="156"/>
    </location>
</feature>